<dbReference type="InterPro" id="IPR016621">
    <property type="entry name" value="UCP014543"/>
</dbReference>
<dbReference type="EMBL" id="JAFBIT010000002">
    <property type="protein sequence ID" value="MCF2652489.1"/>
    <property type="molecule type" value="Genomic_DNA"/>
</dbReference>
<organism evidence="1 2">
    <name type="scientific">Anaeromassilibacillus senegalensis</name>
    <dbReference type="NCBI Taxonomy" id="1673717"/>
    <lineage>
        <taxon>Bacteria</taxon>
        <taxon>Bacillati</taxon>
        <taxon>Bacillota</taxon>
        <taxon>Clostridia</taxon>
        <taxon>Eubacteriales</taxon>
        <taxon>Acutalibacteraceae</taxon>
        <taxon>Anaeromassilibacillus</taxon>
    </lineage>
</organism>
<dbReference type="Proteomes" id="UP001299220">
    <property type="component" value="Unassembled WGS sequence"/>
</dbReference>
<name>A0ABS9CR94_9FIRM</name>
<protein>
    <submittedName>
        <fullName evidence="1">DUF3783 domain-containing protein</fullName>
    </submittedName>
</protein>
<proteinExistence type="predicted"/>
<reference evidence="1 2" key="1">
    <citation type="submission" date="2020-12" db="EMBL/GenBank/DDBJ databases">
        <title>Whole genome sequences of gut porcine anaerobes.</title>
        <authorList>
            <person name="Kubasova T."/>
            <person name="Jahodarova E."/>
            <person name="Rychlik I."/>
        </authorList>
    </citation>
    <scope>NUCLEOTIDE SEQUENCE [LARGE SCALE GENOMIC DNA]</scope>
    <source>
        <strain evidence="1 2">An867</strain>
    </source>
</reference>
<dbReference type="Pfam" id="PF12646">
    <property type="entry name" value="DUF3783"/>
    <property type="match status" value="1"/>
</dbReference>
<evidence type="ECO:0000313" key="2">
    <source>
        <dbReference type="Proteomes" id="UP001299220"/>
    </source>
</evidence>
<accession>A0ABS9CR94</accession>
<dbReference type="RefSeq" id="WP_235323540.1">
    <property type="nucleotide sequence ID" value="NZ_JAFBIT010000002.1"/>
</dbReference>
<evidence type="ECO:0000313" key="1">
    <source>
        <dbReference type="EMBL" id="MCF2652489.1"/>
    </source>
</evidence>
<keyword evidence="2" id="KW-1185">Reference proteome</keyword>
<comment type="caution">
    <text evidence="1">The sequence shown here is derived from an EMBL/GenBank/DDBJ whole genome shotgun (WGS) entry which is preliminary data.</text>
</comment>
<sequence>MPLVLYYIPDPKKEQQLAALCRGLGFRAKRLVPGDANKTVGTLAGLKTAASADKAPAGWTLPELLIFSEMTGDALDLFLAAYKNAGIAPVALKAIVTPHNTAWSLYALAEELKKERAAMLLYRKNQTTS</sequence>
<gene>
    <name evidence="1" type="ORF">JQM67_07735</name>
</gene>